<protein>
    <submittedName>
        <fullName evidence="7">Major royal jelly protein 1-like</fullName>
    </submittedName>
</protein>
<dbReference type="Proteomes" id="UP000192223">
    <property type="component" value="Unplaced"/>
</dbReference>
<dbReference type="AlphaFoldDB" id="A0A1W4XRX6"/>
<comment type="similarity">
    <text evidence="2">Belongs to the major royal jelly protein family.</text>
</comment>
<dbReference type="SUPFAM" id="SSF75011">
    <property type="entry name" value="3-carboxy-cis,cis-mucoante lactonizing enzyme"/>
    <property type="match status" value="1"/>
</dbReference>
<sequence>MYLKSFIFHIVFIIGCNAICDKNLISDLSFKISGVNVEFSCENTKNIYITSGRYVPKNMIPIRMQIYKDWAILALPRYREGVPFCLAKFSLKTKGCHATLEPFPCWSLQEEGNCDAFQSVVDIYLDPFENLWVLDTGIVNTLDQPVKRCPPKIVGINMKTGQIIKVIDLSKFLTPLSKLQYILVDFDKSSNPFAYVSDAGAAAIVVYDVLNDKGFRIMLPNTITDLVPQRDVLYIVLSQNEGNGNEIFFTYLSDPKMYSINSEDLQAGKTTGVIRDEGLKPTGSPIVPLGTDNGAAIFFRFKGESDIYLWDTETSFKVDNFFLIQKGDECRLPTQVVPGYKKLMWVLESNFPDFIANMAGSLGPSVAVYPLIKACDKF</sequence>
<name>A0A1W4XRX6_AGRPL</name>
<keyword evidence="4 5" id="KW-0732">Signal</keyword>
<evidence type="ECO:0000256" key="3">
    <source>
        <dbReference type="ARBA" id="ARBA00022525"/>
    </source>
</evidence>
<gene>
    <name evidence="7" type="primary">LOC108744072</name>
</gene>
<dbReference type="InterPro" id="IPR011042">
    <property type="entry name" value="6-blade_b-propeller_TolB-like"/>
</dbReference>
<dbReference type="KEGG" id="apln:108744072"/>
<dbReference type="PROSITE" id="PS51257">
    <property type="entry name" value="PROKAR_LIPOPROTEIN"/>
    <property type="match status" value="1"/>
</dbReference>
<dbReference type="InterPro" id="IPR017996">
    <property type="entry name" value="MRJP/yellow-related"/>
</dbReference>
<keyword evidence="3" id="KW-0964">Secreted</keyword>
<dbReference type="OrthoDB" id="6583604at2759"/>
<accession>A0A1W4XRX6</accession>
<reference evidence="7" key="1">
    <citation type="submission" date="2025-08" db="UniProtKB">
        <authorList>
            <consortium name="RefSeq"/>
        </authorList>
    </citation>
    <scope>IDENTIFICATION</scope>
    <source>
        <tissue evidence="7">Entire body</tissue>
    </source>
</reference>
<evidence type="ECO:0000313" key="6">
    <source>
        <dbReference type="Proteomes" id="UP000192223"/>
    </source>
</evidence>
<dbReference type="PANTHER" id="PTHR10009">
    <property type="entry name" value="PROTEIN YELLOW-RELATED"/>
    <property type="match status" value="1"/>
</dbReference>
<dbReference type="Pfam" id="PF03022">
    <property type="entry name" value="MRJP"/>
    <property type="match status" value="1"/>
</dbReference>
<evidence type="ECO:0000256" key="5">
    <source>
        <dbReference type="SAM" id="SignalP"/>
    </source>
</evidence>
<dbReference type="InParanoid" id="A0A1W4XRX6"/>
<proteinExistence type="inferred from homology"/>
<dbReference type="RefSeq" id="XP_018335170.1">
    <property type="nucleotide sequence ID" value="XM_018479668.1"/>
</dbReference>
<evidence type="ECO:0000313" key="7">
    <source>
        <dbReference type="RefSeq" id="XP_018335170.1"/>
    </source>
</evidence>
<evidence type="ECO:0000256" key="1">
    <source>
        <dbReference type="ARBA" id="ARBA00004613"/>
    </source>
</evidence>
<dbReference type="GO" id="GO:0005576">
    <property type="term" value="C:extracellular region"/>
    <property type="evidence" value="ECO:0007669"/>
    <property type="project" value="UniProtKB-SubCell"/>
</dbReference>
<dbReference type="STRING" id="224129.A0A1W4XRX6"/>
<organism evidence="6 7">
    <name type="scientific">Agrilus planipennis</name>
    <name type="common">Emerald ash borer</name>
    <name type="synonym">Agrilus marcopoli</name>
    <dbReference type="NCBI Taxonomy" id="224129"/>
    <lineage>
        <taxon>Eukaryota</taxon>
        <taxon>Metazoa</taxon>
        <taxon>Ecdysozoa</taxon>
        <taxon>Arthropoda</taxon>
        <taxon>Hexapoda</taxon>
        <taxon>Insecta</taxon>
        <taxon>Pterygota</taxon>
        <taxon>Neoptera</taxon>
        <taxon>Endopterygota</taxon>
        <taxon>Coleoptera</taxon>
        <taxon>Polyphaga</taxon>
        <taxon>Elateriformia</taxon>
        <taxon>Buprestoidea</taxon>
        <taxon>Buprestidae</taxon>
        <taxon>Agrilinae</taxon>
        <taxon>Agrilus</taxon>
    </lineage>
</organism>
<evidence type="ECO:0000256" key="2">
    <source>
        <dbReference type="ARBA" id="ARBA00009127"/>
    </source>
</evidence>
<evidence type="ECO:0000256" key="4">
    <source>
        <dbReference type="ARBA" id="ARBA00022729"/>
    </source>
</evidence>
<feature type="chain" id="PRO_5010693523" evidence="5">
    <location>
        <begin position="19"/>
        <end position="378"/>
    </location>
</feature>
<dbReference type="FunCoup" id="A0A1W4XRX6">
    <property type="interactions" value="25"/>
</dbReference>
<dbReference type="Gene3D" id="2.120.10.30">
    <property type="entry name" value="TolB, C-terminal domain"/>
    <property type="match status" value="1"/>
</dbReference>
<feature type="signal peptide" evidence="5">
    <location>
        <begin position="1"/>
        <end position="18"/>
    </location>
</feature>
<dbReference type="GeneID" id="108744072"/>
<keyword evidence="6" id="KW-1185">Reference proteome</keyword>
<comment type="subcellular location">
    <subcellularLocation>
        <location evidence="1">Secreted</location>
    </subcellularLocation>
</comment>
<dbReference type="PANTHER" id="PTHR10009:SF6">
    <property type="entry name" value="FI16876P1"/>
    <property type="match status" value="1"/>
</dbReference>